<organism evidence="4 5">
    <name type="scientific">Sporocytophaga myxococcoides</name>
    <dbReference type="NCBI Taxonomy" id="153721"/>
    <lineage>
        <taxon>Bacteria</taxon>
        <taxon>Pseudomonadati</taxon>
        <taxon>Bacteroidota</taxon>
        <taxon>Cytophagia</taxon>
        <taxon>Cytophagales</taxon>
        <taxon>Cytophagaceae</taxon>
        <taxon>Sporocytophaga</taxon>
    </lineage>
</organism>
<feature type="domain" description="Bacterial surface antigen (D15)" evidence="3">
    <location>
        <begin position="121"/>
        <end position="348"/>
    </location>
</feature>
<comment type="caution">
    <text evidence="4">The sequence shown here is derived from an EMBL/GenBank/DDBJ whole genome shotgun (WGS) entry which is preliminary data.</text>
</comment>
<dbReference type="GO" id="GO:0019867">
    <property type="term" value="C:outer membrane"/>
    <property type="evidence" value="ECO:0007669"/>
    <property type="project" value="InterPro"/>
</dbReference>
<dbReference type="Proteomes" id="UP000030185">
    <property type="component" value="Unassembled WGS sequence"/>
</dbReference>
<proteinExistence type="predicted"/>
<dbReference type="RefSeq" id="WP_197059991.1">
    <property type="nucleotide sequence ID" value="NZ_BBLT01000001.1"/>
</dbReference>
<dbReference type="InterPro" id="IPR000184">
    <property type="entry name" value="Bac_surfAg_D15"/>
</dbReference>
<reference evidence="4 5" key="1">
    <citation type="submission" date="2014-09" db="EMBL/GenBank/DDBJ databases">
        <title>Sporocytophaga myxococcoides PG-01 genome sequencing.</title>
        <authorList>
            <person name="Liu L."/>
            <person name="Gao P.J."/>
            <person name="Chen G.J."/>
            <person name="Wang L.S."/>
        </authorList>
    </citation>
    <scope>NUCLEOTIDE SEQUENCE [LARGE SCALE GENOMIC DNA]</scope>
    <source>
        <strain evidence="4 5">PG-01</strain>
    </source>
</reference>
<sequence length="363" mass="41524">MRSIKIYFLLLFLTRSLIAISSVQDSITILRKKRAFLVLPLVINTPETKFGGGALGTVIFKIGKDTIVRSSNVQSFIIYTQRKQIIIESGGGLFFNKENYIVKWFGTYSYFPDRFYGLGNNTPKSNLETYTYRQIYLTSQYMRKIYKKLYTGFDYELQDVISLDYEPGGLFDQENILGRNGGTASGLGPLIAWDNRNNAFYPTKGAYLQVSYVLYRKITGSNFKFQTNFFDFRKFIKLGSQNVLALQLFSQITAGDVPVRNLSYIGGPFIMRGYYLGRYRDNNAIAVQSEYRMHIWRRFGAVAFAGLGEVSERLKDYSIDGLKYSLGTGIRFAILPKEKINLRVDFAIGKNSSGFYLYLTEAF</sequence>
<dbReference type="AlphaFoldDB" id="A0A098LA14"/>
<comment type="subcellular location">
    <subcellularLocation>
        <location evidence="1">Membrane</location>
    </subcellularLocation>
</comment>
<dbReference type="eggNOG" id="COG4775">
    <property type="taxonomic scope" value="Bacteria"/>
</dbReference>
<dbReference type="Gene3D" id="2.40.160.50">
    <property type="entry name" value="membrane protein fhac: a member of the omp85/tpsb transporter family"/>
    <property type="match status" value="1"/>
</dbReference>
<evidence type="ECO:0000259" key="3">
    <source>
        <dbReference type="Pfam" id="PF01103"/>
    </source>
</evidence>
<keyword evidence="2" id="KW-0472">Membrane</keyword>
<dbReference type="STRING" id="153721.MYP_465"/>
<keyword evidence="5" id="KW-1185">Reference proteome</keyword>
<evidence type="ECO:0000256" key="2">
    <source>
        <dbReference type="ARBA" id="ARBA00023136"/>
    </source>
</evidence>
<gene>
    <name evidence="4" type="ORF">MYP_465</name>
</gene>
<accession>A0A098LA14</accession>
<name>A0A098LA14_9BACT</name>
<dbReference type="Pfam" id="PF01103">
    <property type="entry name" value="Omp85"/>
    <property type="match status" value="1"/>
</dbReference>
<evidence type="ECO:0000313" key="5">
    <source>
        <dbReference type="Proteomes" id="UP000030185"/>
    </source>
</evidence>
<dbReference type="EMBL" id="BBLT01000001">
    <property type="protein sequence ID" value="GAL83239.1"/>
    <property type="molecule type" value="Genomic_DNA"/>
</dbReference>
<evidence type="ECO:0000256" key="1">
    <source>
        <dbReference type="ARBA" id="ARBA00004370"/>
    </source>
</evidence>
<protein>
    <submittedName>
        <fullName evidence="4">Surface antigen D15</fullName>
    </submittedName>
</protein>
<evidence type="ECO:0000313" key="4">
    <source>
        <dbReference type="EMBL" id="GAL83239.1"/>
    </source>
</evidence>